<protein>
    <submittedName>
        <fullName evidence="2">Uncharacterized protein</fullName>
    </submittedName>
</protein>
<evidence type="ECO:0000313" key="3">
    <source>
        <dbReference type="Proteomes" id="UP000680020"/>
    </source>
</evidence>
<dbReference type="AlphaFoldDB" id="A0AB35C208"/>
<feature type="transmembrane region" description="Helical" evidence="1">
    <location>
        <begin position="133"/>
        <end position="153"/>
    </location>
</feature>
<feature type="transmembrane region" description="Helical" evidence="1">
    <location>
        <begin position="21"/>
        <end position="42"/>
    </location>
</feature>
<name>A0AB35C208_9GAMM</name>
<evidence type="ECO:0000256" key="1">
    <source>
        <dbReference type="SAM" id="Phobius"/>
    </source>
</evidence>
<organism evidence="2 3">
    <name type="scientific">Wohlfahrtiimonas chitiniclastica</name>
    <dbReference type="NCBI Taxonomy" id="400946"/>
    <lineage>
        <taxon>Bacteria</taxon>
        <taxon>Pseudomonadati</taxon>
        <taxon>Pseudomonadota</taxon>
        <taxon>Gammaproteobacteria</taxon>
        <taxon>Cardiobacteriales</taxon>
        <taxon>Ignatzschineriaceae</taxon>
        <taxon>Wohlfahrtiimonas</taxon>
    </lineage>
</organism>
<keyword evidence="1" id="KW-0812">Transmembrane</keyword>
<dbReference type="Proteomes" id="UP000680020">
    <property type="component" value="Unassembled WGS sequence"/>
</dbReference>
<keyword evidence="1" id="KW-0472">Membrane</keyword>
<sequence length="280" mass="32125">MNDYLDNPKKIHSDIINALKAISVLVIPAAALFLFNIAIYAYKMAYFSTFHLPFIPIESSLWLDVVENKTLVILLLTLLFFAIGIITAGVFLFRHSLEKIANQEFSWSLFIATFVLLSPFIFSLHGLSLSTQVLMIVLYALLIPFLFTKHFHITLHHLSHLLPEKLHMQKKEKAVLHDIAFIILGITYLFVIFIMFILLMESVAGRLGTYHAKEVESIMRSKSFEHLPEHIKVNGTSLYLEACDARKCLGYQAVIKNNQTVIQPKFFTVYEIDFINPEVY</sequence>
<comment type="caution">
    <text evidence="2">The sequence shown here is derived from an EMBL/GenBank/DDBJ whole genome shotgun (WGS) entry which is preliminary data.</text>
</comment>
<feature type="transmembrane region" description="Helical" evidence="1">
    <location>
        <begin position="71"/>
        <end position="93"/>
    </location>
</feature>
<reference evidence="2" key="1">
    <citation type="submission" date="2021-03" db="EMBL/GenBank/DDBJ databases">
        <title>Identification and antibiotic profiling of Wohlfahrtiimonas chitiniclastica, an underestimated human pathogen.</title>
        <authorList>
            <person name="Kopf A."/>
            <person name="Bunk B."/>
            <person name="Coldewey S."/>
            <person name="Gunzer F."/>
            <person name="Riedel T."/>
            <person name="Schroettner P."/>
        </authorList>
    </citation>
    <scope>NUCLEOTIDE SEQUENCE</scope>
    <source>
        <strain evidence="2">DSM 100917</strain>
    </source>
</reference>
<evidence type="ECO:0000313" key="2">
    <source>
        <dbReference type="EMBL" id="MBS7825252.1"/>
    </source>
</evidence>
<dbReference type="RefSeq" id="WP_213404238.1">
    <property type="nucleotide sequence ID" value="NZ_JAGIBT010000010.1"/>
</dbReference>
<dbReference type="EMBL" id="JAGIBU010000009">
    <property type="protein sequence ID" value="MBS7825252.1"/>
    <property type="molecule type" value="Genomic_DNA"/>
</dbReference>
<gene>
    <name evidence="2" type="ORF">J7561_08550</name>
</gene>
<feature type="transmembrane region" description="Helical" evidence="1">
    <location>
        <begin position="105"/>
        <end position="127"/>
    </location>
</feature>
<accession>A0AB35C208</accession>
<feature type="transmembrane region" description="Helical" evidence="1">
    <location>
        <begin position="174"/>
        <end position="200"/>
    </location>
</feature>
<keyword evidence="1" id="KW-1133">Transmembrane helix</keyword>
<proteinExistence type="predicted"/>